<dbReference type="PANTHER" id="PTHR42852">
    <property type="entry name" value="THIOL:DISULFIDE INTERCHANGE PROTEIN DSBE"/>
    <property type="match status" value="1"/>
</dbReference>
<keyword evidence="6" id="KW-0732">Signal</keyword>
<evidence type="ECO:0000256" key="5">
    <source>
        <dbReference type="PROSITE-ProRule" id="PRU00339"/>
    </source>
</evidence>
<evidence type="ECO:0000256" key="2">
    <source>
        <dbReference type="ARBA" id="ARBA00022748"/>
    </source>
</evidence>
<evidence type="ECO:0000313" key="9">
    <source>
        <dbReference type="Proteomes" id="UP001226434"/>
    </source>
</evidence>
<dbReference type="CDD" id="cd02966">
    <property type="entry name" value="TlpA_like_family"/>
    <property type="match status" value="1"/>
</dbReference>
<organism evidence="8 9">
    <name type="scientific">Pinibacter soli</name>
    <dbReference type="NCBI Taxonomy" id="3044211"/>
    <lineage>
        <taxon>Bacteria</taxon>
        <taxon>Pseudomonadati</taxon>
        <taxon>Bacteroidota</taxon>
        <taxon>Chitinophagia</taxon>
        <taxon>Chitinophagales</taxon>
        <taxon>Chitinophagaceae</taxon>
        <taxon>Pinibacter</taxon>
    </lineage>
</organism>
<name>A0ABT6RE31_9BACT</name>
<dbReference type="InterPro" id="IPR013740">
    <property type="entry name" value="Redoxin"/>
</dbReference>
<keyword evidence="5" id="KW-0802">TPR repeat</keyword>
<comment type="caution">
    <text evidence="8">The sequence shown here is derived from an EMBL/GenBank/DDBJ whole genome shotgun (WGS) entry which is preliminary data.</text>
</comment>
<keyword evidence="4" id="KW-0676">Redox-active center</keyword>
<dbReference type="PROSITE" id="PS50005">
    <property type="entry name" value="TPR"/>
    <property type="match status" value="1"/>
</dbReference>
<feature type="domain" description="Thioredoxin" evidence="7">
    <location>
        <begin position="35"/>
        <end position="194"/>
    </location>
</feature>
<dbReference type="Gene3D" id="3.40.30.10">
    <property type="entry name" value="Glutaredoxin"/>
    <property type="match status" value="1"/>
</dbReference>
<keyword evidence="9" id="KW-1185">Reference proteome</keyword>
<evidence type="ECO:0000259" key="7">
    <source>
        <dbReference type="PROSITE" id="PS51352"/>
    </source>
</evidence>
<comment type="subcellular location">
    <subcellularLocation>
        <location evidence="1">Cell envelope</location>
    </subcellularLocation>
</comment>
<evidence type="ECO:0000313" key="8">
    <source>
        <dbReference type="EMBL" id="MDI3320844.1"/>
    </source>
</evidence>
<evidence type="ECO:0000256" key="3">
    <source>
        <dbReference type="ARBA" id="ARBA00023157"/>
    </source>
</evidence>
<evidence type="ECO:0000256" key="6">
    <source>
        <dbReference type="SAM" id="SignalP"/>
    </source>
</evidence>
<dbReference type="Proteomes" id="UP001226434">
    <property type="component" value="Unassembled WGS sequence"/>
</dbReference>
<feature type="chain" id="PRO_5047334579" evidence="6">
    <location>
        <begin position="28"/>
        <end position="374"/>
    </location>
</feature>
<feature type="signal peptide" evidence="6">
    <location>
        <begin position="1"/>
        <end position="27"/>
    </location>
</feature>
<dbReference type="PROSITE" id="PS51352">
    <property type="entry name" value="THIOREDOXIN_2"/>
    <property type="match status" value="1"/>
</dbReference>
<gene>
    <name evidence="8" type="ORF">QJ048_13725</name>
</gene>
<dbReference type="EMBL" id="JASBRG010000007">
    <property type="protein sequence ID" value="MDI3320844.1"/>
    <property type="molecule type" value="Genomic_DNA"/>
</dbReference>
<dbReference type="SUPFAM" id="SSF52833">
    <property type="entry name" value="Thioredoxin-like"/>
    <property type="match status" value="1"/>
</dbReference>
<dbReference type="PANTHER" id="PTHR42852:SF6">
    <property type="entry name" value="THIOL:DISULFIDE INTERCHANGE PROTEIN DSBE"/>
    <property type="match status" value="1"/>
</dbReference>
<dbReference type="InterPro" id="IPR019734">
    <property type="entry name" value="TPR_rpt"/>
</dbReference>
<dbReference type="InterPro" id="IPR036249">
    <property type="entry name" value="Thioredoxin-like_sf"/>
</dbReference>
<proteinExistence type="predicted"/>
<sequence>MKYLKQTRVVFGLFIGAFTLSSVVAMAQFNSNVTLKIGDAAPALKVEGWAKGKHLTGFKKGNVYVIDFWATWCGGCIASFPQISAIEEKYKGKVQFASIDSYEDIGENKGKDAMTVVNEFLKTPQGKTLKLNVAVDGKANTMYNTWIKPLRRQGFPTTFIIDKDGRIAWIDVNLDQLDWALSQVLAGTWDKVKAAQIMKGKDDLEDQLIKGFQDSTNKQTIMLAMKSHAEQLEKQFPDRKDAFAFYKLFALLEVDMSGVPAVLKQMAADPLSRYLNLSDAVGLTLQKPNLTKETYIACAKVQERLLSYPYSGKGYGGRSVKAYQELANTYYHANNNKLALSNIQEAIQLAQKEKASAEKIEELQKLFAMYQAKI</sequence>
<reference evidence="8 9" key="1">
    <citation type="submission" date="2023-05" db="EMBL/GenBank/DDBJ databases">
        <title>Genome sequence of Pinibacter sp. MAH-24.</title>
        <authorList>
            <person name="Huq M.A."/>
        </authorList>
    </citation>
    <scope>NUCLEOTIDE SEQUENCE [LARGE SCALE GENOMIC DNA]</scope>
    <source>
        <strain evidence="8 9">MAH-24</strain>
    </source>
</reference>
<protein>
    <submittedName>
        <fullName evidence="8">TlpA disulfide reductase family protein</fullName>
    </submittedName>
</protein>
<dbReference type="InterPro" id="IPR050553">
    <property type="entry name" value="Thioredoxin_ResA/DsbE_sf"/>
</dbReference>
<keyword evidence="3" id="KW-1015">Disulfide bond</keyword>
<dbReference type="Pfam" id="PF08534">
    <property type="entry name" value="Redoxin"/>
    <property type="match status" value="1"/>
</dbReference>
<evidence type="ECO:0000256" key="4">
    <source>
        <dbReference type="ARBA" id="ARBA00023284"/>
    </source>
</evidence>
<feature type="repeat" description="TPR" evidence="5">
    <location>
        <begin position="320"/>
        <end position="353"/>
    </location>
</feature>
<dbReference type="RefSeq" id="WP_282334946.1">
    <property type="nucleotide sequence ID" value="NZ_JASBRG010000007.1"/>
</dbReference>
<accession>A0ABT6RE31</accession>
<keyword evidence="2" id="KW-0201">Cytochrome c-type biogenesis</keyword>
<evidence type="ECO:0000256" key="1">
    <source>
        <dbReference type="ARBA" id="ARBA00004196"/>
    </source>
</evidence>
<dbReference type="InterPro" id="IPR013766">
    <property type="entry name" value="Thioredoxin_domain"/>
</dbReference>